<proteinExistence type="predicted"/>
<dbReference type="RefSeq" id="WP_303489953.1">
    <property type="nucleotide sequence ID" value="NZ_JAUOPB010000001.1"/>
</dbReference>
<organism evidence="2 3">
    <name type="scientific">Saccharophagus degradans</name>
    <dbReference type="NCBI Taxonomy" id="86304"/>
    <lineage>
        <taxon>Bacteria</taxon>
        <taxon>Pseudomonadati</taxon>
        <taxon>Pseudomonadota</taxon>
        <taxon>Gammaproteobacteria</taxon>
        <taxon>Cellvibrionales</taxon>
        <taxon>Cellvibrionaceae</taxon>
        <taxon>Saccharophagus</taxon>
    </lineage>
</organism>
<evidence type="ECO:0000313" key="3">
    <source>
        <dbReference type="Proteomes" id="UP001169760"/>
    </source>
</evidence>
<comment type="caution">
    <text evidence="2">The sequence shown here is derived from an EMBL/GenBank/DDBJ whole genome shotgun (WGS) entry which is preliminary data.</text>
</comment>
<evidence type="ECO:0000313" key="2">
    <source>
        <dbReference type="EMBL" id="MDO6420865.1"/>
    </source>
</evidence>
<dbReference type="PROSITE" id="PS51186">
    <property type="entry name" value="GNAT"/>
    <property type="match status" value="1"/>
</dbReference>
<dbReference type="InterPro" id="IPR000182">
    <property type="entry name" value="GNAT_dom"/>
</dbReference>
<dbReference type="InterPro" id="IPR052564">
    <property type="entry name" value="N-acetyltrans/Recomb-assoc"/>
</dbReference>
<dbReference type="AlphaFoldDB" id="A0AAW7X068"/>
<dbReference type="PANTHER" id="PTHR43451:SF1">
    <property type="entry name" value="ACETYLTRANSFERASE"/>
    <property type="match status" value="1"/>
</dbReference>
<reference evidence="2" key="1">
    <citation type="submission" date="2023-07" db="EMBL/GenBank/DDBJ databases">
        <title>Genome content predicts the carbon catabolic preferences of heterotrophic bacteria.</title>
        <authorList>
            <person name="Gralka M."/>
        </authorList>
    </citation>
    <scope>NUCLEOTIDE SEQUENCE</scope>
    <source>
        <strain evidence="2">I3M17_2</strain>
    </source>
</reference>
<feature type="domain" description="N-acetyltransferase" evidence="1">
    <location>
        <begin position="1"/>
        <end position="147"/>
    </location>
</feature>
<dbReference type="CDD" id="cd04301">
    <property type="entry name" value="NAT_SF"/>
    <property type="match status" value="1"/>
</dbReference>
<protein>
    <submittedName>
        <fullName evidence="2">GNAT family N-acetyltransferase</fullName>
        <ecNumber evidence="2">2.3.1.-</ecNumber>
    </submittedName>
</protein>
<gene>
    <name evidence="2" type="ORF">Q4521_00115</name>
</gene>
<dbReference type="PANTHER" id="PTHR43451">
    <property type="entry name" value="ACETYLTRANSFERASE (GNAT) FAMILY PROTEIN"/>
    <property type="match status" value="1"/>
</dbReference>
<dbReference type="Gene3D" id="3.40.630.30">
    <property type="match status" value="1"/>
</dbReference>
<dbReference type="Proteomes" id="UP001169760">
    <property type="component" value="Unassembled WGS sequence"/>
</dbReference>
<dbReference type="EMBL" id="JAUOPB010000001">
    <property type="protein sequence ID" value="MDO6420865.1"/>
    <property type="molecule type" value="Genomic_DNA"/>
</dbReference>
<keyword evidence="2" id="KW-0808">Transferase</keyword>
<name>A0AAW7X068_9GAMM</name>
<dbReference type="SUPFAM" id="SSF55729">
    <property type="entry name" value="Acyl-CoA N-acyltransferases (Nat)"/>
    <property type="match status" value="1"/>
</dbReference>
<accession>A0AAW7X068</accession>
<evidence type="ECO:0000259" key="1">
    <source>
        <dbReference type="PROSITE" id="PS51186"/>
    </source>
</evidence>
<dbReference type="EC" id="2.3.1.-" evidence="2"/>
<dbReference type="Pfam" id="PF13673">
    <property type="entry name" value="Acetyltransf_10"/>
    <property type="match status" value="1"/>
</dbReference>
<keyword evidence="2" id="KW-0012">Acyltransferase</keyword>
<dbReference type="InterPro" id="IPR016181">
    <property type="entry name" value="Acyl_CoA_acyltransferase"/>
</dbReference>
<dbReference type="GO" id="GO:0016747">
    <property type="term" value="F:acyltransferase activity, transferring groups other than amino-acyl groups"/>
    <property type="evidence" value="ECO:0007669"/>
    <property type="project" value="InterPro"/>
</dbReference>
<sequence length="147" mass="16729">MSIRIARASDTLAISSLVKSLAHFYLDDPKKELPDWLAETLTEKAFLKRISEGGFLNYVYERSGSIVGYISLKEPNHLYHLFVSEQFQGNGISRTLWEYVQQSVEYDFFTLRSSIYAVPVYKKFGFTESGPLGAKDGISFQPMELVP</sequence>